<reference evidence="2 3" key="1">
    <citation type="journal article" date="2019" name="Sci. Rep.">
        <title>Orb-weaving spider Araneus ventricosus genome elucidates the spidroin gene catalogue.</title>
        <authorList>
            <person name="Kono N."/>
            <person name="Nakamura H."/>
            <person name="Ohtoshi R."/>
            <person name="Moran D.A.P."/>
            <person name="Shinohara A."/>
            <person name="Yoshida Y."/>
            <person name="Fujiwara M."/>
            <person name="Mori M."/>
            <person name="Tomita M."/>
            <person name="Arakawa K."/>
        </authorList>
    </citation>
    <scope>NUCLEOTIDE SEQUENCE [LARGE SCALE GENOMIC DNA]</scope>
</reference>
<feature type="compositionally biased region" description="Low complexity" evidence="1">
    <location>
        <begin position="191"/>
        <end position="202"/>
    </location>
</feature>
<evidence type="ECO:0000256" key="1">
    <source>
        <dbReference type="SAM" id="MobiDB-lite"/>
    </source>
</evidence>
<feature type="region of interest" description="Disordered" evidence="1">
    <location>
        <begin position="185"/>
        <end position="211"/>
    </location>
</feature>
<comment type="caution">
    <text evidence="2">The sequence shown here is derived from an EMBL/GenBank/DDBJ whole genome shotgun (WGS) entry which is preliminary data.</text>
</comment>
<sequence length="211" mass="23416">MNSSSTQESTSQLQSTNGSSSPIPSVQKHSAPLTELKYLYDKLQSILNYKGIGLYKIPADLWEEACSTLKLIENIFCDSNIHSSQSKERSNKSIQILAPSHFNKTSQTSQEDLVISPSPLPILRTSNCSNRSNPNIYLQLQEEEKTKSATALLFPKDFPVIEPGFQVKNLLSNAIPAKDFKINTTKKYQQRSSGGTSERGGTNQTSNHHLQ</sequence>
<protein>
    <submittedName>
        <fullName evidence="2">Uncharacterized protein</fullName>
    </submittedName>
</protein>
<evidence type="ECO:0000313" key="3">
    <source>
        <dbReference type="Proteomes" id="UP000499080"/>
    </source>
</evidence>
<accession>A0A4Y2NVM0</accession>
<keyword evidence="3" id="KW-1185">Reference proteome</keyword>
<dbReference type="EMBL" id="BGPR01129548">
    <property type="protein sequence ID" value="GBN42370.1"/>
    <property type="molecule type" value="Genomic_DNA"/>
</dbReference>
<feature type="region of interest" description="Disordered" evidence="1">
    <location>
        <begin position="1"/>
        <end position="27"/>
    </location>
</feature>
<evidence type="ECO:0000313" key="2">
    <source>
        <dbReference type="EMBL" id="GBN42370.1"/>
    </source>
</evidence>
<feature type="compositionally biased region" description="Polar residues" evidence="1">
    <location>
        <begin position="17"/>
        <end position="27"/>
    </location>
</feature>
<feature type="compositionally biased region" description="Low complexity" evidence="1">
    <location>
        <begin position="1"/>
        <end position="16"/>
    </location>
</feature>
<dbReference type="AlphaFoldDB" id="A0A4Y2NVM0"/>
<dbReference type="Proteomes" id="UP000499080">
    <property type="component" value="Unassembled WGS sequence"/>
</dbReference>
<gene>
    <name evidence="2" type="ORF">AVEN_85778_1</name>
</gene>
<name>A0A4Y2NVM0_ARAVE</name>
<proteinExistence type="predicted"/>
<organism evidence="2 3">
    <name type="scientific">Araneus ventricosus</name>
    <name type="common">Orbweaver spider</name>
    <name type="synonym">Epeira ventricosa</name>
    <dbReference type="NCBI Taxonomy" id="182803"/>
    <lineage>
        <taxon>Eukaryota</taxon>
        <taxon>Metazoa</taxon>
        <taxon>Ecdysozoa</taxon>
        <taxon>Arthropoda</taxon>
        <taxon>Chelicerata</taxon>
        <taxon>Arachnida</taxon>
        <taxon>Araneae</taxon>
        <taxon>Araneomorphae</taxon>
        <taxon>Entelegynae</taxon>
        <taxon>Araneoidea</taxon>
        <taxon>Araneidae</taxon>
        <taxon>Araneus</taxon>
    </lineage>
</organism>